<sequence length="258" mass="29066">MATSSAASIFFYDIPSKLPIICWSPNLWKIRYALNFKGIPYTTVWVEYPDVEAKCKELGGAPTTTKPDGSGRPHYTLPMIYDQSTGAVITDSMNIVTYLDATYPSLPRLMPPNTAGLQHAFDAAANALMTPIYPYVLPGAYKILNPRSAEYFGRTRKAKWGKPLEELTPRGAADEIEWKKLKDGFGKLDQWIRVNGDGGKGKYLMGETVSYADLWIGSFLQSLKLILPERWDDVKTWHEGRWAGLLKDLEMYETGRQN</sequence>
<dbReference type="EMBL" id="JARKIF010000017">
    <property type="protein sequence ID" value="KAJ7620352.1"/>
    <property type="molecule type" value="Genomic_DNA"/>
</dbReference>
<dbReference type="GO" id="GO:0016034">
    <property type="term" value="F:maleylacetoacetate isomerase activity"/>
    <property type="evidence" value="ECO:0007669"/>
    <property type="project" value="TreeGrafter"/>
</dbReference>
<dbReference type="AlphaFoldDB" id="A0AAD7BGE5"/>
<dbReference type="SUPFAM" id="SSF47616">
    <property type="entry name" value="GST C-terminal domain-like"/>
    <property type="match status" value="1"/>
</dbReference>
<comment type="caution">
    <text evidence="2">The sequence shown here is derived from an EMBL/GenBank/DDBJ whole genome shotgun (WGS) entry which is preliminary data.</text>
</comment>
<dbReference type="Gene3D" id="1.20.1050.10">
    <property type="match status" value="1"/>
</dbReference>
<dbReference type="SUPFAM" id="SSF52833">
    <property type="entry name" value="Thioredoxin-like"/>
    <property type="match status" value="1"/>
</dbReference>
<dbReference type="GO" id="GO:0006749">
    <property type="term" value="P:glutathione metabolic process"/>
    <property type="evidence" value="ECO:0007669"/>
    <property type="project" value="TreeGrafter"/>
</dbReference>
<dbReference type="Pfam" id="PF13409">
    <property type="entry name" value="GST_N_2"/>
    <property type="match status" value="1"/>
</dbReference>
<dbReference type="InterPro" id="IPR036282">
    <property type="entry name" value="Glutathione-S-Trfase_C_sf"/>
</dbReference>
<protein>
    <recommendedName>
        <fullName evidence="1">GST N-terminal domain-containing protein</fullName>
    </recommendedName>
</protein>
<dbReference type="CDD" id="cd00299">
    <property type="entry name" value="GST_C_family"/>
    <property type="match status" value="1"/>
</dbReference>
<reference evidence="2" key="1">
    <citation type="submission" date="2023-03" db="EMBL/GenBank/DDBJ databases">
        <title>Massive genome expansion in bonnet fungi (Mycena s.s.) driven by repeated elements and novel gene families across ecological guilds.</title>
        <authorList>
            <consortium name="Lawrence Berkeley National Laboratory"/>
            <person name="Harder C.B."/>
            <person name="Miyauchi S."/>
            <person name="Viragh M."/>
            <person name="Kuo A."/>
            <person name="Thoen E."/>
            <person name="Andreopoulos B."/>
            <person name="Lu D."/>
            <person name="Skrede I."/>
            <person name="Drula E."/>
            <person name="Henrissat B."/>
            <person name="Morin E."/>
            <person name="Kohler A."/>
            <person name="Barry K."/>
            <person name="LaButti K."/>
            <person name="Morin E."/>
            <person name="Salamov A."/>
            <person name="Lipzen A."/>
            <person name="Mereny Z."/>
            <person name="Hegedus B."/>
            <person name="Baldrian P."/>
            <person name="Stursova M."/>
            <person name="Weitz H."/>
            <person name="Taylor A."/>
            <person name="Grigoriev I.V."/>
            <person name="Nagy L.G."/>
            <person name="Martin F."/>
            <person name="Kauserud H."/>
        </authorList>
    </citation>
    <scope>NUCLEOTIDE SEQUENCE</scope>
    <source>
        <strain evidence="2">9284</strain>
    </source>
</reference>
<dbReference type="Proteomes" id="UP001221142">
    <property type="component" value="Unassembled WGS sequence"/>
</dbReference>
<dbReference type="GO" id="GO:0006559">
    <property type="term" value="P:L-phenylalanine catabolic process"/>
    <property type="evidence" value="ECO:0007669"/>
    <property type="project" value="TreeGrafter"/>
</dbReference>
<accession>A0AAD7BGE5</accession>
<gene>
    <name evidence="2" type="ORF">FB45DRAFT_1006903</name>
</gene>
<organism evidence="2 3">
    <name type="scientific">Roridomyces roridus</name>
    <dbReference type="NCBI Taxonomy" id="1738132"/>
    <lineage>
        <taxon>Eukaryota</taxon>
        <taxon>Fungi</taxon>
        <taxon>Dikarya</taxon>
        <taxon>Basidiomycota</taxon>
        <taxon>Agaricomycotina</taxon>
        <taxon>Agaricomycetes</taxon>
        <taxon>Agaricomycetidae</taxon>
        <taxon>Agaricales</taxon>
        <taxon>Marasmiineae</taxon>
        <taxon>Mycenaceae</taxon>
        <taxon>Roridomyces</taxon>
    </lineage>
</organism>
<dbReference type="PROSITE" id="PS50404">
    <property type="entry name" value="GST_NTER"/>
    <property type="match status" value="1"/>
</dbReference>
<dbReference type="PANTHER" id="PTHR42673">
    <property type="entry name" value="MALEYLACETOACETATE ISOMERASE"/>
    <property type="match status" value="1"/>
</dbReference>
<dbReference type="InterPro" id="IPR036249">
    <property type="entry name" value="Thioredoxin-like_sf"/>
</dbReference>
<evidence type="ECO:0000313" key="2">
    <source>
        <dbReference type="EMBL" id="KAJ7620352.1"/>
    </source>
</evidence>
<dbReference type="InterPro" id="IPR004045">
    <property type="entry name" value="Glutathione_S-Trfase_N"/>
</dbReference>
<name>A0AAD7BGE5_9AGAR</name>
<dbReference type="Pfam" id="PF22041">
    <property type="entry name" value="GST_C_7"/>
    <property type="match status" value="1"/>
</dbReference>
<dbReference type="GO" id="GO:0004364">
    <property type="term" value="F:glutathione transferase activity"/>
    <property type="evidence" value="ECO:0007669"/>
    <property type="project" value="TreeGrafter"/>
</dbReference>
<dbReference type="Gene3D" id="3.40.30.10">
    <property type="entry name" value="Glutaredoxin"/>
    <property type="match status" value="1"/>
</dbReference>
<proteinExistence type="predicted"/>
<feature type="domain" description="GST N-terminal" evidence="1">
    <location>
        <begin position="14"/>
        <end position="107"/>
    </location>
</feature>
<evidence type="ECO:0000313" key="3">
    <source>
        <dbReference type="Proteomes" id="UP001221142"/>
    </source>
</evidence>
<evidence type="ECO:0000259" key="1">
    <source>
        <dbReference type="PROSITE" id="PS50404"/>
    </source>
</evidence>
<dbReference type="InterPro" id="IPR054416">
    <property type="entry name" value="GST_UstS-like_C"/>
</dbReference>
<keyword evidence="3" id="KW-1185">Reference proteome</keyword>
<dbReference type="PANTHER" id="PTHR42673:SF4">
    <property type="entry name" value="MALEYLACETOACETATE ISOMERASE"/>
    <property type="match status" value="1"/>
</dbReference>